<dbReference type="NCBIfam" id="TIGR00229">
    <property type="entry name" value="sensory_box"/>
    <property type="match status" value="1"/>
</dbReference>
<dbReference type="Pfam" id="PF00989">
    <property type="entry name" value="PAS"/>
    <property type="match status" value="1"/>
</dbReference>
<protein>
    <submittedName>
        <fullName evidence="2">PAS domain S-box protein</fullName>
    </submittedName>
</protein>
<dbReference type="EMBL" id="DSOL01000032">
    <property type="protein sequence ID" value="HEN27305.1"/>
    <property type="molecule type" value="Genomic_DNA"/>
</dbReference>
<dbReference type="SUPFAM" id="SSF55785">
    <property type="entry name" value="PYP-like sensor domain (PAS domain)"/>
    <property type="match status" value="1"/>
</dbReference>
<dbReference type="GO" id="GO:0006355">
    <property type="term" value="P:regulation of DNA-templated transcription"/>
    <property type="evidence" value="ECO:0007669"/>
    <property type="project" value="InterPro"/>
</dbReference>
<proteinExistence type="predicted"/>
<accession>A0A7C2K3R5</accession>
<gene>
    <name evidence="2" type="ORF">ENQ77_01280</name>
</gene>
<feature type="domain" description="PAS" evidence="1">
    <location>
        <begin position="4"/>
        <end position="74"/>
    </location>
</feature>
<dbReference type="InterPro" id="IPR035965">
    <property type="entry name" value="PAS-like_dom_sf"/>
</dbReference>
<dbReference type="SMART" id="SM00091">
    <property type="entry name" value="PAS"/>
    <property type="match status" value="1"/>
</dbReference>
<evidence type="ECO:0000313" key="2">
    <source>
        <dbReference type="EMBL" id="HEN27305.1"/>
    </source>
</evidence>
<dbReference type="Gene3D" id="3.30.450.20">
    <property type="entry name" value="PAS domain"/>
    <property type="match status" value="1"/>
</dbReference>
<reference evidence="2" key="1">
    <citation type="journal article" date="2020" name="mSystems">
        <title>Genome- and Community-Level Interaction Insights into Carbon Utilization and Element Cycling Functions of Hydrothermarchaeota in Hydrothermal Sediment.</title>
        <authorList>
            <person name="Zhou Z."/>
            <person name="Liu Y."/>
            <person name="Xu W."/>
            <person name="Pan J."/>
            <person name="Luo Z.H."/>
            <person name="Li M."/>
        </authorList>
    </citation>
    <scope>NUCLEOTIDE SEQUENCE [LARGE SCALE GENOMIC DNA]</scope>
    <source>
        <strain evidence="2">SpSt-34</strain>
    </source>
</reference>
<dbReference type="PROSITE" id="PS50112">
    <property type="entry name" value="PAS"/>
    <property type="match status" value="1"/>
</dbReference>
<sequence>MKNKIKLLECIFEALDDGVLVINNKGRIIKTNTAIVRVTGLAKEIFEGQHIRSLYEKGYFSRIPIAYKALLEKNQ</sequence>
<dbReference type="AlphaFoldDB" id="A0A7C2K3R5"/>
<dbReference type="InterPro" id="IPR013767">
    <property type="entry name" value="PAS_fold"/>
</dbReference>
<comment type="caution">
    <text evidence="2">The sequence shown here is derived from an EMBL/GenBank/DDBJ whole genome shotgun (WGS) entry which is preliminary data.</text>
</comment>
<dbReference type="InterPro" id="IPR000014">
    <property type="entry name" value="PAS"/>
</dbReference>
<organism evidence="2">
    <name type="scientific">candidate division WOR-3 bacterium</name>
    <dbReference type="NCBI Taxonomy" id="2052148"/>
    <lineage>
        <taxon>Bacteria</taxon>
        <taxon>Bacteria division WOR-3</taxon>
    </lineage>
</organism>
<evidence type="ECO:0000259" key="1">
    <source>
        <dbReference type="PROSITE" id="PS50112"/>
    </source>
</evidence>
<name>A0A7C2K3R5_UNCW3</name>
<dbReference type="CDD" id="cd00130">
    <property type="entry name" value="PAS"/>
    <property type="match status" value="1"/>
</dbReference>